<organism evidence="2 3">
    <name type="scientific">Planococcus massiliensis</name>
    <dbReference type="NCBI Taxonomy" id="1499687"/>
    <lineage>
        <taxon>Bacteria</taxon>
        <taxon>Bacillati</taxon>
        <taxon>Bacillota</taxon>
        <taxon>Bacilli</taxon>
        <taxon>Bacillales</taxon>
        <taxon>Caryophanaceae</taxon>
        <taxon>Planococcus</taxon>
    </lineage>
</organism>
<dbReference type="SUPFAM" id="SSF55729">
    <property type="entry name" value="Acyl-CoA N-acyltransferases (Nat)"/>
    <property type="match status" value="1"/>
</dbReference>
<evidence type="ECO:0000259" key="1">
    <source>
        <dbReference type="PROSITE" id="PS51186"/>
    </source>
</evidence>
<feature type="domain" description="N-acetyltransferase" evidence="1">
    <location>
        <begin position="12"/>
        <end position="163"/>
    </location>
</feature>
<dbReference type="PROSITE" id="PS51186">
    <property type="entry name" value="GNAT"/>
    <property type="match status" value="1"/>
</dbReference>
<dbReference type="RefSeq" id="WP_199876565.1">
    <property type="nucleotide sequence ID" value="NZ_CCXS01000001.1"/>
</dbReference>
<evidence type="ECO:0000313" key="2">
    <source>
        <dbReference type="EMBL" id="CEG21218.1"/>
    </source>
</evidence>
<dbReference type="EMBL" id="CCXS01000001">
    <property type="protein sequence ID" value="CEG21218.1"/>
    <property type="molecule type" value="Genomic_DNA"/>
</dbReference>
<keyword evidence="3" id="KW-1185">Reference proteome</keyword>
<dbReference type="InterPro" id="IPR000182">
    <property type="entry name" value="GNAT_dom"/>
</dbReference>
<proteinExistence type="predicted"/>
<dbReference type="AlphaFoldDB" id="A0A098EG19"/>
<dbReference type="CDD" id="cd04301">
    <property type="entry name" value="NAT_SF"/>
    <property type="match status" value="1"/>
</dbReference>
<dbReference type="PANTHER" id="PTHR43792:SF1">
    <property type="entry name" value="N-ACETYLTRANSFERASE DOMAIN-CONTAINING PROTEIN"/>
    <property type="match status" value="1"/>
</dbReference>
<sequence>METAPLFNSERCFVRPFHADDLDDFMSYRNNSEWMKYQYFKGRTKKEYEEALLADSSMESGAQFAIIRKADQQLIGDVYLKKEADTFWIGYTVSPAFKRQGYATEIVRALIDWIRQQGDYSIRAGAAPENIASIRLLEKLGFSKVEANEVEVVYCQDSKAFGS</sequence>
<dbReference type="InterPro" id="IPR051531">
    <property type="entry name" value="N-acetyltransferase"/>
</dbReference>
<gene>
    <name evidence="2" type="ORF">BN1080_00122</name>
</gene>
<accession>A0A098EG19</accession>
<dbReference type="PANTHER" id="PTHR43792">
    <property type="entry name" value="GNAT FAMILY, PUTATIVE (AFU_ORTHOLOGUE AFUA_3G00765)-RELATED-RELATED"/>
    <property type="match status" value="1"/>
</dbReference>
<dbReference type="GO" id="GO:0016747">
    <property type="term" value="F:acyltransferase activity, transferring groups other than amino-acyl groups"/>
    <property type="evidence" value="ECO:0007669"/>
    <property type="project" value="InterPro"/>
</dbReference>
<dbReference type="Gene3D" id="3.40.630.30">
    <property type="match status" value="1"/>
</dbReference>
<name>A0A098EG19_9BACL</name>
<keyword evidence="2" id="KW-0808">Transferase</keyword>
<reference evidence="2 3" key="1">
    <citation type="submission" date="2014-09" db="EMBL/GenBank/DDBJ databases">
        <authorList>
            <person name="Urmite Genomes Urmite Genomes"/>
        </authorList>
    </citation>
    <scope>NUCLEOTIDE SEQUENCE [LARGE SCALE GENOMIC DNA]</scope>
    <source>
        <strain evidence="2 3">ES2</strain>
    </source>
</reference>
<dbReference type="Pfam" id="PF13302">
    <property type="entry name" value="Acetyltransf_3"/>
    <property type="match status" value="1"/>
</dbReference>
<protein>
    <submittedName>
        <fullName evidence="2">Acetyltransferase (GNAT) family protein</fullName>
    </submittedName>
</protein>
<dbReference type="STRING" id="1499687.BN1080_00122"/>
<evidence type="ECO:0000313" key="3">
    <source>
        <dbReference type="Proteomes" id="UP000043699"/>
    </source>
</evidence>
<dbReference type="Proteomes" id="UP000043699">
    <property type="component" value="Unassembled WGS sequence"/>
</dbReference>
<dbReference type="InterPro" id="IPR016181">
    <property type="entry name" value="Acyl_CoA_acyltransferase"/>
</dbReference>